<feature type="region of interest" description="Disordered" evidence="5">
    <location>
        <begin position="467"/>
        <end position="492"/>
    </location>
</feature>
<dbReference type="AlphaFoldDB" id="A0AAJ0HPR0"/>
<proteinExistence type="predicted"/>
<gene>
    <name evidence="7" type="ORF">B0T25DRAFT_86087</name>
</gene>
<protein>
    <recommendedName>
        <fullName evidence="6">PHD-type domain-containing protein</fullName>
    </recommendedName>
</protein>
<evidence type="ECO:0000313" key="8">
    <source>
        <dbReference type="Proteomes" id="UP001275084"/>
    </source>
</evidence>
<keyword evidence="8" id="KW-1185">Reference proteome</keyword>
<feature type="region of interest" description="Disordered" evidence="5">
    <location>
        <begin position="398"/>
        <end position="439"/>
    </location>
</feature>
<sequence length="707" mass="76569">MPPHCHSKRCQQKTESFDTPLIKCNKCAKYYHPACHTPYPEATKKWTCQTCITKAKRERHNDSLSQPLHATFRSSSSSMSRSTHSSAMASSSGVARSCDPEDDPHNYGHVRCSAPKCMEWCRRSQVMCPAHLDSITDSGSTRTSNSASAPPSGSQPGPGQSAALGSGYPPHPTINKNKLLAEVDVGGRPQILRRKTAGQTPFVPAQHSSKRPTSSLGQDSAAPPVSPKPTNGDADLSASTVPNRHSQDGQPSRKRPRLSPSPCISPESQPNGAEASSRTKSYPAPSSKPDKGPDAQTTRNQQPGRPHEVVGFYGIKPSKAKKLNTAKLSVSKQPVRKMAPPIRSFAFIEGLEGNPPPVERPPEPKRPHVNGAEASGSQKSDEESLTFNKELQSFWMRKNQPSSSSANKESAAPIAPLSSRPSTQAGGYGHREQDRSTMAERCTAAEFPIRTQEDIERVLDRAAKKLGAPRGSQGQGWANGIPSPTLKPLPLPTNRATQNEARELNPIRTSAFEIPQEQRISVTRKPVDESIFDALIYSQEGAATPPPQVQVFLPAEPTTTPQERRLSEVPPDEPHFADIDPRVHWMQPHSAEWHADKARKIRARGGRKANFGKAAARLRQQRLAGETVPSRDVLPLKIQENPAWVKCLEMLGEIPDEEGQVNGFIAGASMGVGVPSAPLVATTMTGRRKPGMGKRTVSNGHGNGNKG</sequence>
<feature type="compositionally biased region" description="Polar residues" evidence="5">
    <location>
        <begin position="237"/>
        <end position="250"/>
    </location>
</feature>
<dbReference type="PROSITE" id="PS50016">
    <property type="entry name" value="ZF_PHD_2"/>
    <property type="match status" value="1"/>
</dbReference>
<evidence type="ECO:0000256" key="4">
    <source>
        <dbReference type="PROSITE-ProRule" id="PRU00146"/>
    </source>
</evidence>
<dbReference type="Proteomes" id="UP001275084">
    <property type="component" value="Unassembled WGS sequence"/>
</dbReference>
<feature type="compositionally biased region" description="Polar residues" evidence="5">
    <location>
        <begin position="135"/>
        <end position="145"/>
    </location>
</feature>
<evidence type="ECO:0000259" key="6">
    <source>
        <dbReference type="PROSITE" id="PS50016"/>
    </source>
</evidence>
<feature type="compositionally biased region" description="Polar residues" evidence="5">
    <location>
        <begin position="266"/>
        <end position="280"/>
    </location>
</feature>
<evidence type="ECO:0000256" key="5">
    <source>
        <dbReference type="SAM" id="MobiDB-lite"/>
    </source>
</evidence>
<feature type="domain" description="PHD-type" evidence="6">
    <location>
        <begin position="2"/>
        <end position="54"/>
    </location>
</feature>
<feature type="compositionally biased region" description="Low complexity" evidence="5">
    <location>
        <begin position="73"/>
        <end position="97"/>
    </location>
</feature>
<reference evidence="7" key="2">
    <citation type="submission" date="2023-06" db="EMBL/GenBank/DDBJ databases">
        <authorList>
            <consortium name="Lawrence Berkeley National Laboratory"/>
            <person name="Haridas S."/>
            <person name="Hensen N."/>
            <person name="Bonometti L."/>
            <person name="Westerberg I."/>
            <person name="Brannstrom I.O."/>
            <person name="Guillou S."/>
            <person name="Cros-Aarteil S."/>
            <person name="Calhoun S."/>
            <person name="Kuo A."/>
            <person name="Mondo S."/>
            <person name="Pangilinan J."/>
            <person name="Riley R."/>
            <person name="Labutti K."/>
            <person name="Andreopoulos B."/>
            <person name="Lipzen A."/>
            <person name="Chen C."/>
            <person name="Yanf M."/>
            <person name="Daum C."/>
            <person name="Ng V."/>
            <person name="Clum A."/>
            <person name="Steindorff A."/>
            <person name="Ohm R."/>
            <person name="Martin F."/>
            <person name="Silar P."/>
            <person name="Natvig D."/>
            <person name="Lalanne C."/>
            <person name="Gautier V."/>
            <person name="Ament-Velasquez S.L."/>
            <person name="Kruys A."/>
            <person name="Hutchinson M.I."/>
            <person name="Powell A.J."/>
            <person name="Barry K."/>
            <person name="Miller A.N."/>
            <person name="Grigoriev I.V."/>
            <person name="Debuchy R."/>
            <person name="Gladieux P."/>
            <person name="Thoren M.H."/>
            <person name="Johannesson H."/>
        </authorList>
    </citation>
    <scope>NUCLEOTIDE SEQUENCE</scope>
    <source>
        <strain evidence="7">CBS 955.72</strain>
    </source>
</reference>
<dbReference type="GO" id="GO:0008270">
    <property type="term" value="F:zinc ion binding"/>
    <property type="evidence" value="ECO:0007669"/>
    <property type="project" value="UniProtKB-KW"/>
</dbReference>
<keyword evidence="1" id="KW-0479">Metal-binding</keyword>
<evidence type="ECO:0000313" key="7">
    <source>
        <dbReference type="EMBL" id="KAK3359088.1"/>
    </source>
</evidence>
<dbReference type="InterPro" id="IPR019787">
    <property type="entry name" value="Znf_PHD-finger"/>
</dbReference>
<feature type="compositionally biased region" description="Polar residues" evidence="5">
    <location>
        <begin position="399"/>
        <end position="408"/>
    </location>
</feature>
<keyword evidence="2 4" id="KW-0863">Zinc-finger</keyword>
<feature type="region of interest" description="Disordered" evidence="5">
    <location>
        <begin position="135"/>
        <end position="175"/>
    </location>
</feature>
<feature type="region of interest" description="Disordered" evidence="5">
    <location>
        <begin position="59"/>
        <end position="100"/>
    </location>
</feature>
<comment type="caution">
    <text evidence="7">The sequence shown here is derived from an EMBL/GenBank/DDBJ whole genome shotgun (WGS) entry which is preliminary data.</text>
</comment>
<organism evidence="7 8">
    <name type="scientific">Lasiosphaeria hispida</name>
    <dbReference type="NCBI Taxonomy" id="260671"/>
    <lineage>
        <taxon>Eukaryota</taxon>
        <taxon>Fungi</taxon>
        <taxon>Dikarya</taxon>
        <taxon>Ascomycota</taxon>
        <taxon>Pezizomycotina</taxon>
        <taxon>Sordariomycetes</taxon>
        <taxon>Sordariomycetidae</taxon>
        <taxon>Sordariales</taxon>
        <taxon>Lasiosphaeriaceae</taxon>
        <taxon>Lasiosphaeria</taxon>
    </lineage>
</organism>
<dbReference type="InterPro" id="IPR013083">
    <property type="entry name" value="Znf_RING/FYVE/PHD"/>
</dbReference>
<accession>A0AAJ0HPR0</accession>
<feature type="compositionally biased region" description="Basic and acidic residues" evidence="5">
    <location>
        <begin position="429"/>
        <end position="438"/>
    </location>
</feature>
<feature type="region of interest" description="Disordered" evidence="5">
    <location>
        <begin position="346"/>
        <end position="386"/>
    </location>
</feature>
<evidence type="ECO:0000256" key="2">
    <source>
        <dbReference type="ARBA" id="ARBA00022771"/>
    </source>
</evidence>
<feature type="region of interest" description="Disordered" evidence="5">
    <location>
        <begin position="685"/>
        <end position="707"/>
    </location>
</feature>
<feature type="compositionally biased region" description="Low complexity" evidence="5">
    <location>
        <begin position="146"/>
        <end position="163"/>
    </location>
</feature>
<dbReference type="EMBL" id="JAUIQD010000002">
    <property type="protein sequence ID" value="KAK3359088.1"/>
    <property type="molecule type" value="Genomic_DNA"/>
</dbReference>
<dbReference type="InterPro" id="IPR011011">
    <property type="entry name" value="Znf_FYVE_PHD"/>
</dbReference>
<reference evidence="7" key="1">
    <citation type="journal article" date="2023" name="Mol. Phylogenet. Evol.">
        <title>Genome-scale phylogeny and comparative genomics of the fungal order Sordariales.</title>
        <authorList>
            <person name="Hensen N."/>
            <person name="Bonometti L."/>
            <person name="Westerberg I."/>
            <person name="Brannstrom I.O."/>
            <person name="Guillou S."/>
            <person name="Cros-Aarteil S."/>
            <person name="Calhoun S."/>
            <person name="Haridas S."/>
            <person name="Kuo A."/>
            <person name="Mondo S."/>
            <person name="Pangilinan J."/>
            <person name="Riley R."/>
            <person name="LaButti K."/>
            <person name="Andreopoulos B."/>
            <person name="Lipzen A."/>
            <person name="Chen C."/>
            <person name="Yan M."/>
            <person name="Daum C."/>
            <person name="Ng V."/>
            <person name="Clum A."/>
            <person name="Steindorff A."/>
            <person name="Ohm R.A."/>
            <person name="Martin F."/>
            <person name="Silar P."/>
            <person name="Natvig D.O."/>
            <person name="Lalanne C."/>
            <person name="Gautier V."/>
            <person name="Ament-Velasquez S.L."/>
            <person name="Kruys A."/>
            <person name="Hutchinson M.I."/>
            <person name="Powell A.J."/>
            <person name="Barry K."/>
            <person name="Miller A.N."/>
            <person name="Grigoriev I.V."/>
            <person name="Debuchy R."/>
            <person name="Gladieux P."/>
            <person name="Hiltunen Thoren M."/>
            <person name="Johannesson H."/>
        </authorList>
    </citation>
    <scope>NUCLEOTIDE SEQUENCE</scope>
    <source>
        <strain evidence="7">CBS 955.72</strain>
    </source>
</reference>
<feature type="region of interest" description="Disordered" evidence="5">
    <location>
        <begin position="194"/>
        <end position="316"/>
    </location>
</feature>
<dbReference type="SUPFAM" id="SSF57903">
    <property type="entry name" value="FYVE/PHD zinc finger"/>
    <property type="match status" value="1"/>
</dbReference>
<evidence type="ECO:0000256" key="3">
    <source>
        <dbReference type="ARBA" id="ARBA00022833"/>
    </source>
</evidence>
<dbReference type="CDD" id="cd15489">
    <property type="entry name" value="PHD_SF"/>
    <property type="match status" value="1"/>
</dbReference>
<evidence type="ECO:0000256" key="1">
    <source>
        <dbReference type="ARBA" id="ARBA00022723"/>
    </source>
</evidence>
<keyword evidence="3" id="KW-0862">Zinc</keyword>
<name>A0AAJ0HPR0_9PEZI</name>
<dbReference type="Gene3D" id="3.30.40.10">
    <property type="entry name" value="Zinc/RING finger domain, C3HC4 (zinc finger)"/>
    <property type="match status" value="1"/>
</dbReference>